<keyword evidence="4" id="KW-1185">Reference proteome</keyword>
<dbReference type="SMART" id="SM00950">
    <property type="entry name" value="Piwi"/>
    <property type="match status" value="1"/>
</dbReference>
<dbReference type="InterPro" id="IPR003165">
    <property type="entry name" value="Piwi"/>
</dbReference>
<protein>
    <recommendedName>
        <fullName evidence="2">Piwi domain-containing protein</fullName>
    </recommendedName>
</protein>
<feature type="region of interest" description="Disordered" evidence="1">
    <location>
        <begin position="101"/>
        <end position="159"/>
    </location>
</feature>
<dbReference type="PROSITE" id="PS50822">
    <property type="entry name" value="PIWI"/>
    <property type="match status" value="1"/>
</dbReference>
<evidence type="ECO:0000313" key="3">
    <source>
        <dbReference type="EMBL" id="CAD6332626.1"/>
    </source>
</evidence>
<dbReference type="InterPro" id="IPR036397">
    <property type="entry name" value="RNaseH_sf"/>
</dbReference>
<dbReference type="EMBL" id="CAJGYO010000017">
    <property type="protein sequence ID" value="CAD6332626.1"/>
    <property type="molecule type" value="Genomic_DNA"/>
</dbReference>
<comment type="caution">
    <text evidence="3">The sequence shown here is derived from an EMBL/GenBank/DDBJ whole genome shotgun (WGS) entry which is preliminary data.</text>
</comment>
<feature type="compositionally biased region" description="Acidic residues" evidence="1">
    <location>
        <begin position="193"/>
        <end position="205"/>
    </location>
</feature>
<evidence type="ECO:0000259" key="2">
    <source>
        <dbReference type="PROSITE" id="PS50822"/>
    </source>
</evidence>
<feature type="region of interest" description="Disordered" evidence="1">
    <location>
        <begin position="193"/>
        <end position="220"/>
    </location>
</feature>
<organism evidence="3 4">
    <name type="scientific">Miscanthus lutarioriparius</name>
    <dbReference type="NCBI Taxonomy" id="422564"/>
    <lineage>
        <taxon>Eukaryota</taxon>
        <taxon>Viridiplantae</taxon>
        <taxon>Streptophyta</taxon>
        <taxon>Embryophyta</taxon>
        <taxon>Tracheophyta</taxon>
        <taxon>Spermatophyta</taxon>
        <taxon>Magnoliopsida</taxon>
        <taxon>Liliopsida</taxon>
        <taxon>Poales</taxon>
        <taxon>Poaceae</taxon>
        <taxon>PACMAD clade</taxon>
        <taxon>Panicoideae</taxon>
        <taxon>Andropogonodae</taxon>
        <taxon>Andropogoneae</taxon>
        <taxon>Saccharinae</taxon>
        <taxon>Miscanthus</taxon>
    </lineage>
</organism>
<gene>
    <name evidence="3" type="ORF">NCGR_LOCUS56724</name>
</gene>
<accession>A0A811RVB7</accession>
<dbReference type="OrthoDB" id="687651at2759"/>
<dbReference type="Pfam" id="PF02171">
    <property type="entry name" value="Piwi"/>
    <property type="match status" value="1"/>
</dbReference>
<dbReference type="AlphaFoldDB" id="A0A811RVB7"/>
<evidence type="ECO:0000313" key="4">
    <source>
        <dbReference type="Proteomes" id="UP000604825"/>
    </source>
</evidence>
<feature type="domain" description="Piwi" evidence="2">
    <location>
        <begin position="490"/>
        <end position="609"/>
    </location>
</feature>
<name>A0A811RVB7_9POAL</name>
<dbReference type="InterPro" id="IPR012337">
    <property type="entry name" value="RNaseH-like_sf"/>
</dbReference>
<dbReference type="Gene3D" id="3.40.50.2300">
    <property type="match status" value="1"/>
</dbReference>
<dbReference type="SUPFAM" id="SSF53098">
    <property type="entry name" value="Ribonuclease H-like"/>
    <property type="match status" value="1"/>
</dbReference>
<reference evidence="3" key="1">
    <citation type="submission" date="2020-10" db="EMBL/GenBank/DDBJ databases">
        <authorList>
            <person name="Han B."/>
            <person name="Lu T."/>
            <person name="Zhao Q."/>
            <person name="Huang X."/>
            <person name="Zhao Y."/>
        </authorList>
    </citation>
    <scope>NUCLEOTIDE SEQUENCE</scope>
</reference>
<evidence type="ECO:0000256" key="1">
    <source>
        <dbReference type="SAM" id="MobiDB-lite"/>
    </source>
</evidence>
<dbReference type="Gene3D" id="3.30.420.10">
    <property type="entry name" value="Ribonuclease H-like superfamily/Ribonuclease H"/>
    <property type="match status" value="1"/>
</dbReference>
<dbReference type="Proteomes" id="UP000604825">
    <property type="component" value="Unassembled WGS sequence"/>
</dbReference>
<sequence length="706" mass="79547">MAAKGNTVNWKEHLGKSKYSSGCSLQLSAAAATPIVATVPSKKETAALAAAGCTEHPTTMIARQSTTRRRMEVLRAANDGSAIDDITHILNKLPIGVGSAGSCNEEAPGERRSDEQTAEDSGFKCSDSRDEKMTDVGSQCSDEKMREDGGSDLFGSEDIGDADSDIIYLEGFPSLDEMEDDICDQMEDAMCEPDYSDEDTEEDEGSEQHHGFDENTGEDDACEQPQWMEVDDGSAAFKEIDEAFLCPEDRECILKLGLGTHAQYKKPSIVSWYDFPELPHNRSYYRFRNIMPIEVVHASNENSAEYNTHEEKSGGSDISTLSGLLDDAVEVQFERGIVRHWACIDFSSLSYRKSLKLIGAVVDMCVTIGMKFFPFPQMLARVKPATLDDIGKTLLDMSKKIFDFITELKEEESAVFLLVILPDDRQYDERIKELCDAILNVTYELCYPYYYKIIKWPLKKTACQIRSKVVKRDVRRRRLALPLVSEAPMIIFGADLLHCMPGEGSESIATVAASLDWPKFRKYFVMESYQPYGEGIIKDLHNSNGGIMIDFFNSFYKRIKQNPQKIIFFRNGLERGQFGPICQQEIDDIKRACAFFNDRYQPQLTYVVVLPTPIEMIGMTDKSKDILPGTEADPTKFKFWCCHRGQKNFSASLVCYHVVHDDNNFPAHELQSLTSKLCTFRHLTNMCCQIQTSSLGQPRNMSCIFL</sequence>
<dbReference type="GO" id="GO:0003676">
    <property type="term" value="F:nucleic acid binding"/>
    <property type="evidence" value="ECO:0007669"/>
    <property type="project" value="InterPro"/>
</dbReference>
<dbReference type="PANTHER" id="PTHR22891">
    <property type="entry name" value="EUKARYOTIC TRANSLATION INITIATION FACTOR 2C"/>
    <property type="match status" value="1"/>
</dbReference>
<proteinExistence type="predicted"/>